<gene>
    <name evidence="3" type="ORF">E6C76_04805</name>
</gene>
<evidence type="ECO:0000313" key="4">
    <source>
        <dbReference type="Proteomes" id="UP000308430"/>
    </source>
</evidence>
<organism evidence="3 4">
    <name type="scientific">Pseudothauera nasutitermitis</name>
    <dbReference type="NCBI Taxonomy" id="2565930"/>
    <lineage>
        <taxon>Bacteria</taxon>
        <taxon>Pseudomonadati</taxon>
        <taxon>Pseudomonadota</taxon>
        <taxon>Betaproteobacteria</taxon>
        <taxon>Rhodocyclales</taxon>
        <taxon>Zoogloeaceae</taxon>
        <taxon>Pseudothauera</taxon>
    </lineage>
</organism>
<dbReference type="PANTHER" id="PTHR30273:SF2">
    <property type="entry name" value="PROTEIN FECR"/>
    <property type="match status" value="1"/>
</dbReference>
<feature type="domain" description="FecR protein" evidence="1">
    <location>
        <begin position="110"/>
        <end position="207"/>
    </location>
</feature>
<dbReference type="Gene3D" id="2.60.120.1440">
    <property type="match status" value="1"/>
</dbReference>
<keyword evidence="4" id="KW-1185">Reference proteome</keyword>
<proteinExistence type="predicted"/>
<dbReference type="InterPro" id="IPR032623">
    <property type="entry name" value="FecR_N"/>
</dbReference>
<dbReference type="InterPro" id="IPR012373">
    <property type="entry name" value="Ferrdict_sens_TM"/>
</dbReference>
<name>A0A4S4B0X5_9RHOO</name>
<dbReference type="AlphaFoldDB" id="A0A4S4B0X5"/>
<dbReference type="Pfam" id="PF04773">
    <property type="entry name" value="FecR"/>
    <property type="match status" value="1"/>
</dbReference>
<evidence type="ECO:0000313" key="3">
    <source>
        <dbReference type="EMBL" id="THF66182.1"/>
    </source>
</evidence>
<dbReference type="PANTHER" id="PTHR30273">
    <property type="entry name" value="PERIPLASMIC SIGNAL SENSOR AND SIGMA FACTOR ACTIVATOR FECR-RELATED"/>
    <property type="match status" value="1"/>
</dbReference>
<dbReference type="OrthoDB" id="8534726at2"/>
<protein>
    <submittedName>
        <fullName evidence="3">DUF4880 domain-containing protein</fullName>
    </submittedName>
</protein>
<comment type="caution">
    <text evidence="3">The sequence shown here is derived from an EMBL/GenBank/DDBJ whole genome shotgun (WGS) entry which is preliminary data.</text>
</comment>
<dbReference type="GO" id="GO:0016989">
    <property type="term" value="F:sigma factor antagonist activity"/>
    <property type="evidence" value="ECO:0007669"/>
    <property type="project" value="TreeGrafter"/>
</dbReference>
<evidence type="ECO:0000259" key="1">
    <source>
        <dbReference type="Pfam" id="PF04773"/>
    </source>
</evidence>
<reference evidence="3 4" key="1">
    <citation type="submission" date="2019-04" db="EMBL/GenBank/DDBJ databases">
        <title>Azoarcus nasutitermitis sp. nov. isolated from termite nest.</title>
        <authorList>
            <person name="Lin S.-Y."/>
            <person name="Hameed A."/>
            <person name="Hsu Y.-H."/>
            <person name="Young C.-C."/>
        </authorList>
    </citation>
    <scope>NUCLEOTIDE SEQUENCE [LARGE SCALE GENOMIC DNA]</scope>
    <source>
        <strain evidence="3 4">CC-YHH838</strain>
    </source>
</reference>
<evidence type="ECO:0000259" key="2">
    <source>
        <dbReference type="Pfam" id="PF16220"/>
    </source>
</evidence>
<sequence>MKSGEAAAGEIDPAILQEAADWLMRLHAGDAGPQEWAAVECWRTTSPAHGRAWQRAEALLGDLRQLPPGPARAALERPNARRRQLLRLLWIPALPAGLLAWRQFSVDGERWQSATGEQRPLTLADGTQVLLNTATRIAVRFDAQTRLLRLLEGEILVTSAPDSAPVHRPLIVATGDGSARAIGTRFSVRRADGDDASRVVVFDGAVEVEAGGTRRTVKRGEHVVFGADGPGTPAAFEAGVDEAWTQGMVIARRMRLADLLAELERYRPGLLRCHPAVADLRVSGSFPVLETDRSLALLAATLPVRVRYRTRYWAIVEPA</sequence>
<dbReference type="PIRSF" id="PIRSF018266">
    <property type="entry name" value="FecR"/>
    <property type="match status" value="1"/>
</dbReference>
<dbReference type="EMBL" id="SSOC01000002">
    <property type="protein sequence ID" value="THF66182.1"/>
    <property type="molecule type" value="Genomic_DNA"/>
</dbReference>
<dbReference type="InterPro" id="IPR006860">
    <property type="entry name" value="FecR"/>
</dbReference>
<feature type="domain" description="FecR N-terminal" evidence="2">
    <location>
        <begin position="17"/>
        <end position="59"/>
    </location>
</feature>
<dbReference type="Pfam" id="PF16220">
    <property type="entry name" value="DUF4880"/>
    <property type="match status" value="1"/>
</dbReference>
<dbReference type="Proteomes" id="UP000308430">
    <property type="component" value="Unassembled WGS sequence"/>
</dbReference>
<dbReference type="RefSeq" id="WP_136347131.1">
    <property type="nucleotide sequence ID" value="NZ_SSOC01000002.1"/>
</dbReference>
<accession>A0A4S4B0X5</accession>